<dbReference type="SUPFAM" id="SSF56112">
    <property type="entry name" value="Protein kinase-like (PK-like)"/>
    <property type="match status" value="1"/>
</dbReference>
<dbReference type="PIRSF" id="PIRSF006221">
    <property type="entry name" value="Ketosamine-3-kinase"/>
    <property type="match status" value="1"/>
</dbReference>
<sequence length="298" mass="31606">MRNTYTKSADPRAIAHEVSGLETLSQAARHGGAPVARLATSQASSLETFTILQTTPSARAARIFGSRLAHTHAFAPAGERIFGEEPPTFAARFGHLGAMGSALLPMAAQGSQPRRFGEFYAEDRLLPYVKAARANGSFGPADAEAIDRLAERLRDGHFDAPQPRLVHTDAALLHGDLWSGNVLWARADAVMDGGGSSSYGSPAYPGLVGRGAADSEAVGVLIDPACHGGHAESDLAQLNVFAAPFVEEIYAGYQEASPLAEGWQERVGLHQLHMLIVHAALFGGSYGPQTIRAARRYL</sequence>
<dbReference type="InterPro" id="IPR016477">
    <property type="entry name" value="Fructo-/Ketosamine-3-kinase"/>
</dbReference>
<dbReference type="Pfam" id="PF03881">
    <property type="entry name" value="Fructosamin_kin"/>
    <property type="match status" value="1"/>
</dbReference>
<dbReference type="GO" id="GO:0016301">
    <property type="term" value="F:kinase activity"/>
    <property type="evidence" value="ECO:0007669"/>
    <property type="project" value="UniProtKB-UniRule"/>
</dbReference>
<dbReference type="Gene3D" id="1.10.510.10">
    <property type="entry name" value="Transferase(Phosphotransferase) domain 1"/>
    <property type="match status" value="1"/>
</dbReference>
<keyword evidence="1 2" id="KW-0418">Kinase</keyword>
<dbReference type="Proteomes" id="UP000595053">
    <property type="component" value="Chromosome"/>
</dbReference>
<dbReference type="EMBL" id="CP063213">
    <property type="protein sequence ID" value="QOR46575.1"/>
    <property type="molecule type" value="Genomic_DNA"/>
</dbReference>
<evidence type="ECO:0000256" key="1">
    <source>
        <dbReference type="PIRNR" id="PIRNR006221"/>
    </source>
</evidence>
<gene>
    <name evidence="2" type="ORF">INS88_00720</name>
</gene>
<dbReference type="Gene3D" id="1.20.1270.240">
    <property type="match status" value="1"/>
</dbReference>
<protein>
    <submittedName>
        <fullName evidence="2">Fructosamine kinase family protein</fullName>
    </submittedName>
</protein>
<dbReference type="AlphaFoldDB" id="A0A7M1QZ56"/>
<keyword evidence="1" id="KW-0808">Transferase</keyword>
<proteinExistence type="inferred from homology"/>
<evidence type="ECO:0000313" key="3">
    <source>
        <dbReference type="Proteomes" id="UP000595053"/>
    </source>
</evidence>
<name>A0A7M1QZ56_9ACTO</name>
<evidence type="ECO:0000313" key="2">
    <source>
        <dbReference type="EMBL" id="QOR46575.1"/>
    </source>
</evidence>
<reference evidence="2 3" key="1">
    <citation type="submission" date="2020-10" db="EMBL/GenBank/DDBJ databases">
        <title>Trueperella pecoris sp. nov. isolated from bovine and porcine specimens.</title>
        <authorList>
            <person name="Schoenecker L."/>
            <person name="Schnydrig P."/>
            <person name="Brodard I."/>
            <person name="Thomann A."/>
            <person name="Hemphill A."/>
            <person name="Rodriguez-Campos S."/>
            <person name="Perreten V."/>
            <person name="Jores J."/>
            <person name="Kittl S."/>
        </authorList>
    </citation>
    <scope>NUCLEOTIDE SEQUENCE [LARGE SCALE GENOMIC DNA]</scope>
    <source>
        <strain evidence="2 3">15A0121</strain>
    </source>
</reference>
<dbReference type="PANTHER" id="PTHR12149:SF8">
    <property type="entry name" value="PROTEIN-RIBULOSAMINE 3-KINASE"/>
    <property type="match status" value="1"/>
</dbReference>
<dbReference type="InterPro" id="IPR011009">
    <property type="entry name" value="Kinase-like_dom_sf"/>
</dbReference>
<keyword evidence="3" id="KW-1185">Reference proteome</keyword>
<dbReference type="PANTHER" id="PTHR12149">
    <property type="entry name" value="FRUCTOSAMINE 3 KINASE-RELATED PROTEIN"/>
    <property type="match status" value="1"/>
</dbReference>
<organism evidence="2 3">
    <name type="scientific">Trueperella pecoris</name>
    <dbReference type="NCBI Taxonomy" id="2733571"/>
    <lineage>
        <taxon>Bacteria</taxon>
        <taxon>Bacillati</taxon>
        <taxon>Actinomycetota</taxon>
        <taxon>Actinomycetes</taxon>
        <taxon>Actinomycetales</taxon>
        <taxon>Actinomycetaceae</taxon>
        <taxon>Trueperella</taxon>
    </lineage>
</organism>
<comment type="similarity">
    <text evidence="1">Belongs to the fructosamine kinase family.</text>
</comment>
<accession>A0A7M1QZ56</accession>